<dbReference type="CDD" id="cd00984">
    <property type="entry name" value="DnaB_C"/>
    <property type="match status" value="1"/>
</dbReference>
<evidence type="ECO:0000256" key="7">
    <source>
        <dbReference type="ARBA" id="ARBA00022840"/>
    </source>
</evidence>
<keyword evidence="5 12" id="KW-0378">Hydrolase</keyword>
<dbReference type="PANTHER" id="PTHR30153">
    <property type="entry name" value="REPLICATIVE DNA HELICASE DNAB"/>
    <property type="match status" value="1"/>
</dbReference>
<evidence type="ECO:0000256" key="6">
    <source>
        <dbReference type="ARBA" id="ARBA00022806"/>
    </source>
</evidence>
<evidence type="ECO:0000256" key="8">
    <source>
        <dbReference type="ARBA" id="ARBA00023125"/>
    </source>
</evidence>
<evidence type="ECO:0000256" key="4">
    <source>
        <dbReference type="ARBA" id="ARBA00022741"/>
    </source>
</evidence>
<protein>
    <recommendedName>
        <fullName evidence="11 12">Replicative DNA helicase</fullName>
        <ecNumber evidence="11 12">5.6.2.3</ecNumber>
    </recommendedName>
</protein>
<organism evidence="14 15">
    <name type="scientific">Hymenobacter metallicola</name>
    <dbReference type="NCBI Taxonomy" id="2563114"/>
    <lineage>
        <taxon>Bacteria</taxon>
        <taxon>Pseudomonadati</taxon>
        <taxon>Bacteroidota</taxon>
        <taxon>Cytophagia</taxon>
        <taxon>Cytophagales</taxon>
        <taxon>Hymenobacteraceae</taxon>
        <taxon>Hymenobacter</taxon>
    </lineage>
</organism>
<dbReference type="AlphaFoldDB" id="A0A4Z0QIX1"/>
<dbReference type="OrthoDB" id="9773982at2"/>
<evidence type="ECO:0000256" key="3">
    <source>
        <dbReference type="ARBA" id="ARBA00022705"/>
    </source>
</evidence>
<dbReference type="EMBL" id="SRMB01000001">
    <property type="protein sequence ID" value="TGE29714.1"/>
    <property type="molecule type" value="Genomic_DNA"/>
</dbReference>
<keyword evidence="4 12" id="KW-0547">Nucleotide-binding</keyword>
<dbReference type="SUPFAM" id="SSF48024">
    <property type="entry name" value="N-terminal domain of DnaB helicase"/>
    <property type="match status" value="1"/>
</dbReference>
<evidence type="ECO:0000313" key="14">
    <source>
        <dbReference type="EMBL" id="TGE29714.1"/>
    </source>
</evidence>
<keyword evidence="3 12" id="KW-0235">DNA replication</keyword>
<keyword evidence="9" id="KW-0413">Isomerase</keyword>
<dbReference type="PANTHER" id="PTHR30153:SF2">
    <property type="entry name" value="REPLICATIVE DNA HELICASE"/>
    <property type="match status" value="1"/>
</dbReference>
<keyword evidence="15" id="KW-1185">Reference proteome</keyword>
<evidence type="ECO:0000313" key="15">
    <source>
        <dbReference type="Proteomes" id="UP000298471"/>
    </source>
</evidence>
<dbReference type="NCBIfam" id="TIGR00665">
    <property type="entry name" value="DnaB"/>
    <property type="match status" value="1"/>
</dbReference>
<dbReference type="RefSeq" id="WP_135394429.1">
    <property type="nucleotide sequence ID" value="NZ_SRMB01000001.1"/>
</dbReference>
<dbReference type="InterPro" id="IPR016136">
    <property type="entry name" value="DNA_helicase_N/primase_C"/>
</dbReference>
<keyword evidence="6 12" id="KW-0347">Helicase</keyword>
<evidence type="ECO:0000256" key="9">
    <source>
        <dbReference type="ARBA" id="ARBA00023235"/>
    </source>
</evidence>
<accession>A0A4Z0QIX1</accession>
<dbReference type="EC" id="5.6.2.3" evidence="11 12"/>
<dbReference type="InterPro" id="IPR007693">
    <property type="entry name" value="DNA_helicase_DnaB-like_N"/>
</dbReference>
<dbReference type="PROSITE" id="PS51199">
    <property type="entry name" value="SF4_HELICASE"/>
    <property type="match status" value="1"/>
</dbReference>
<comment type="caution">
    <text evidence="14">The sequence shown here is derived from an EMBL/GenBank/DDBJ whole genome shotgun (WGS) entry which is preliminary data.</text>
</comment>
<dbReference type="Pfam" id="PF00772">
    <property type="entry name" value="DnaB"/>
    <property type="match status" value="1"/>
</dbReference>
<dbReference type="GO" id="GO:1990077">
    <property type="term" value="C:primosome complex"/>
    <property type="evidence" value="ECO:0007669"/>
    <property type="project" value="UniProtKB-UniRule"/>
</dbReference>
<evidence type="ECO:0000256" key="5">
    <source>
        <dbReference type="ARBA" id="ARBA00022801"/>
    </source>
</evidence>
<keyword evidence="8 12" id="KW-0238">DNA-binding</keyword>
<dbReference type="InterPro" id="IPR007692">
    <property type="entry name" value="DNA_helicase_DnaB"/>
</dbReference>
<dbReference type="Gene3D" id="1.10.860.10">
    <property type="entry name" value="DNAb Helicase, Chain A"/>
    <property type="match status" value="1"/>
</dbReference>
<evidence type="ECO:0000259" key="13">
    <source>
        <dbReference type="PROSITE" id="PS51199"/>
    </source>
</evidence>
<gene>
    <name evidence="14" type="primary">dnaB</name>
    <name evidence="14" type="ORF">E5K02_09725</name>
</gene>
<dbReference type="GO" id="GO:0016887">
    <property type="term" value="F:ATP hydrolysis activity"/>
    <property type="evidence" value="ECO:0007669"/>
    <property type="project" value="RHEA"/>
</dbReference>
<dbReference type="GO" id="GO:0043139">
    <property type="term" value="F:5'-3' DNA helicase activity"/>
    <property type="evidence" value="ECO:0007669"/>
    <property type="project" value="UniProtKB-EC"/>
</dbReference>
<keyword evidence="2 12" id="KW-0639">Primosome</keyword>
<evidence type="ECO:0000256" key="1">
    <source>
        <dbReference type="ARBA" id="ARBA00008428"/>
    </source>
</evidence>
<dbReference type="SUPFAM" id="SSF52540">
    <property type="entry name" value="P-loop containing nucleoside triphosphate hydrolases"/>
    <property type="match status" value="1"/>
</dbReference>
<dbReference type="Gene3D" id="3.40.50.300">
    <property type="entry name" value="P-loop containing nucleotide triphosphate hydrolases"/>
    <property type="match status" value="1"/>
</dbReference>
<evidence type="ECO:0000256" key="10">
    <source>
        <dbReference type="ARBA" id="ARBA00048954"/>
    </source>
</evidence>
<dbReference type="GO" id="GO:0005524">
    <property type="term" value="F:ATP binding"/>
    <property type="evidence" value="ECO:0007669"/>
    <property type="project" value="UniProtKB-UniRule"/>
</dbReference>
<evidence type="ECO:0000256" key="12">
    <source>
        <dbReference type="RuleBase" id="RU362085"/>
    </source>
</evidence>
<evidence type="ECO:0000256" key="2">
    <source>
        <dbReference type="ARBA" id="ARBA00022515"/>
    </source>
</evidence>
<sequence>MHAAAHLSPNSIKIEMSVLGIILAEARTLHTVLSILSTADVFYVEKHQLIYTAILHLHQQKEAVDLLTVVQHLRGKGTLKKAGDTHYIASLSQNLGNVANLESYCRILQQQYARRVVIKAGHLLEQHGYDEGQDPLEVVAQAQMQLTRLQQGLDTRGAVSAAALLPSVLDSIRKAVGQKGMTGVPTGLTELNDATGGWQPTDFVVIGARPGMGKTAALLYHAREAAIVNNIPTAIFSMEMPAAQLVLRLLATEVDGYSNNDLRRGKFAGGVEEVDHIASKAQRLGGAHNLFIDDTPALNIHQLSAKAARLVAEHGVGLILIDYLQLMSGTNKGRGGNRETDIAEISRGCKALAKELNVPVIALSQLSRSVEQRGGEKRPQLSDLRESGTIEQDADMVIFLWRGEYYNIEEYADGTPTKDTILYDIAKHRGGALGEMVFGCRIQRGLFSDLNGSPAPAGERPFYDKESKQTVQLGKLPASRFEEEVDLPF</sequence>
<comment type="function">
    <text evidence="12">The main replicative DNA helicase, it participates in initiation and elongation during chromosome replication. Travels ahead of the DNA replisome, separating dsDNA into templates for DNA synthesis. A processive ATP-dependent 5'-3' DNA helicase it has DNA-dependent ATPase activity.</text>
</comment>
<dbReference type="GO" id="GO:0006269">
    <property type="term" value="P:DNA replication, synthesis of primer"/>
    <property type="evidence" value="ECO:0007669"/>
    <property type="project" value="UniProtKB-UniRule"/>
</dbReference>
<dbReference type="GO" id="GO:0005829">
    <property type="term" value="C:cytosol"/>
    <property type="evidence" value="ECO:0007669"/>
    <property type="project" value="TreeGrafter"/>
</dbReference>
<dbReference type="GO" id="GO:0003677">
    <property type="term" value="F:DNA binding"/>
    <property type="evidence" value="ECO:0007669"/>
    <property type="project" value="UniProtKB-UniRule"/>
</dbReference>
<reference evidence="14 15" key="1">
    <citation type="submission" date="2019-04" db="EMBL/GenBank/DDBJ databases">
        <authorList>
            <person name="Feng G."/>
            <person name="Zhang J."/>
            <person name="Zhu H."/>
        </authorList>
    </citation>
    <scope>NUCLEOTIDE SEQUENCE [LARGE SCALE GENOMIC DNA]</scope>
    <source>
        <strain evidence="14 15">9PBR-1</strain>
    </source>
</reference>
<dbReference type="Pfam" id="PF03796">
    <property type="entry name" value="DnaB_C"/>
    <property type="match status" value="1"/>
</dbReference>
<name>A0A4Z0QIX1_9BACT</name>
<proteinExistence type="inferred from homology"/>
<dbReference type="InterPro" id="IPR027417">
    <property type="entry name" value="P-loop_NTPase"/>
</dbReference>
<feature type="domain" description="SF4 helicase" evidence="13">
    <location>
        <begin position="177"/>
        <end position="454"/>
    </location>
</feature>
<comment type="similarity">
    <text evidence="1 12">Belongs to the helicase family. DnaB subfamily.</text>
</comment>
<comment type="catalytic activity">
    <reaction evidence="10 12">
        <text>ATP + H2O = ADP + phosphate + H(+)</text>
        <dbReference type="Rhea" id="RHEA:13065"/>
        <dbReference type="ChEBI" id="CHEBI:15377"/>
        <dbReference type="ChEBI" id="CHEBI:15378"/>
        <dbReference type="ChEBI" id="CHEBI:30616"/>
        <dbReference type="ChEBI" id="CHEBI:43474"/>
        <dbReference type="ChEBI" id="CHEBI:456216"/>
        <dbReference type="EC" id="5.6.2.3"/>
    </reaction>
</comment>
<keyword evidence="7 12" id="KW-0067">ATP-binding</keyword>
<dbReference type="InterPro" id="IPR036185">
    <property type="entry name" value="DNA_heli_DnaB-like_N_sf"/>
</dbReference>
<dbReference type="InterPro" id="IPR007694">
    <property type="entry name" value="DNA_helicase_DnaB-like_C"/>
</dbReference>
<dbReference type="Proteomes" id="UP000298471">
    <property type="component" value="Unassembled WGS sequence"/>
</dbReference>
<evidence type="ECO:0000256" key="11">
    <source>
        <dbReference type="NCBIfam" id="TIGR00665"/>
    </source>
</evidence>